<dbReference type="RefSeq" id="WP_108127765.1">
    <property type="nucleotide sequence ID" value="NZ_QBKP01000002.1"/>
</dbReference>
<feature type="region of interest" description="Disordered" evidence="1">
    <location>
        <begin position="198"/>
        <end position="247"/>
    </location>
</feature>
<dbReference type="OrthoDB" id="8005199at2"/>
<keyword evidence="5" id="KW-1185">Reference proteome</keyword>
<dbReference type="InterPro" id="IPR041219">
    <property type="entry name" value="Phage_lysozyme2"/>
</dbReference>
<feature type="signal peptide" evidence="2">
    <location>
        <begin position="1"/>
        <end position="19"/>
    </location>
</feature>
<evidence type="ECO:0000259" key="3">
    <source>
        <dbReference type="Pfam" id="PF18013"/>
    </source>
</evidence>
<dbReference type="Proteomes" id="UP000244224">
    <property type="component" value="Unassembled WGS sequence"/>
</dbReference>
<dbReference type="EMBL" id="QBKP01000002">
    <property type="protein sequence ID" value="PTX52375.1"/>
    <property type="molecule type" value="Genomic_DNA"/>
</dbReference>
<dbReference type="PROSITE" id="PS51257">
    <property type="entry name" value="PROKAR_LIPOPROTEIN"/>
    <property type="match status" value="1"/>
</dbReference>
<dbReference type="Pfam" id="PF18013">
    <property type="entry name" value="Phage_lysozyme2"/>
    <property type="match status" value="1"/>
</dbReference>
<organism evidence="4 5">
    <name type="scientific">Gemmobacter caeni</name>
    <dbReference type="NCBI Taxonomy" id="589035"/>
    <lineage>
        <taxon>Bacteria</taxon>
        <taxon>Pseudomonadati</taxon>
        <taxon>Pseudomonadota</taxon>
        <taxon>Alphaproteobacteria</taxon>
        <taxon>Rhodobacterales</taxon>
        <taxon>Paracoccaceae</taxon>
        <taxon>Gemmobacter</taxon>
    </lineage>
</organism>
<dbReference type="Gene3D" id="1.10.530.10">
    <property type="match status" value="1"/>
</dbReference>
<gene>
    <name evidence="4" type="ORF">C8N34_102154</name>
</gene>
<reference evidence="4 5" key="1">
    <citation type="submission" date="2018-04" db="EMBL/GenBank/DDBJ databases">
        <title>Genomic Encyclopedia of Archaeal and Bacterial Type Strains, Phase II (KMG-II): from individual species to whole genera.</title>
        <authorList>
            <person name="Goeker M."/>
        </authorList>
    </citation>
    <scope>NUCLEOTIDE SEQUENCE [LARGE SCALE GENOMIC DNA]</scope>
    <source>
        <strain evidence="4 5">DSM 21823</strain>
    </source>
</reference>
<evidence type="ECO:0000313" key="5">
    <source>
        <dbReference type="Proteomes" id="UP000244224"/>
    </source>
</evidence>
<accession>A0A2T6B8I1</accession>
<evidence type="ECO:0000313" key="4">
    <source>
        <dbReference type="EMBL" id="PTX52375.1"/>
    </source>
</evidence>
<protein>
    <recommendedName>
        <fullName evidence="3">Phage tail lysozyme domain-containing protein</fullName>
    </recommendedName>
</protein>
<evidence type="ECO:0000256" key="1">
    <source>
        <dbReference type="SAM" id="MobiDB-lite"/>
    </source>
</evidence>
<name>A0A2T6B8I1_9RHOB</name>
<dbReference type="AlphaFoldDB" id="A0A2T6B8I1"/>
<feature type="compositionally biased region" description="Low complexity" evidence="1">
    <location>
        <begin position="212"/>
        <end position="230"/>
    </location>
</feature>
<proteinExistence type="predicted"/>
<keyword evidence="2" id="KW-0732">Signal</keyword>
<comment type="caution">
    <text evidence="4">The sequence shown here is derived from an EMBL/GenBank/DDBJ whole genome shotgun (WGS) entry which is preliminary data.</text>
</comment>
<sequence length="247" mass="26212">MRSPLPVLLLTLLCGCGLALDPVAGPAAAETGPAPIPEVMMGALQEDLELNAVQAAAILGNLAQETGNFTLLRQINGSAIGYSQWMGPRKREFLSFAEENGGAFSHEANYGFLVEELLTQYEGTLERIRSTDRVDEATRIFMTEFLRPSPKHANLSGRVRYAELFLSEEFSGAGCVGTEPVDGGRVPPCPDVTQTSVEAAAGPDTPVRITEAEVPSPEAASESDPAVASSQIRIASDDRPARSGHGM</sequence>
<feature type="domain" description="Phage tail lysozyme" evidence="3">
    <location>
        <begin position="49"/>
        <end position="164"/>
    </location>
</feature>
<evidence type="ECO:0000256" key="2">
    <source>
        <dbReference type="SAM" id="SignalP"/>
    </source>
</evidence>
<feature type="chain" id="PRO_5015433217" description="Phage tail lysozyme domain-containing protein" evidence="2">
    <location>
        <begin position="20"/>
        <end position="247"/>
    </location>
</feature>